<feature type="compositionally biased region" description="Pro residues" evidence="1">
    <location>
        <begin position="524"/>
        <end position="554"/>
    </location>
</feature>
<dbReference type="Gene3D" id="3.40.1190.20">
    <property type="match status" value="2"/>
</dbReference>
<gene>
    <name evidence="3" type="ORF">R3P38DRAFT_3393085</name>
</gene>
<accession>A0AAW0C0X9</accession>
<feature type="compositionally biased region" description="Basic residues" evidence="1">
    <location>
        <begin position="1"/>
        <end position="11"/>
    </location>
</feature>
<dbReference type="InterPro" id="IPR011990">
    <property type="entry name" value="TPR-like_helical_dom_sf"/>
</dbReference>
<evidence type="ECO:0000259" key="2">
    <source>
        <dbReference type="Pfam" id="PF00294"/>
    </source>
</evidence>
<dbReference type="SUPFAM" id="SSF53613">
    <property type="entry name" value="Ribokinase-like"/>
    <property type="match status" value="1"/>
</dbReference>
<evidence type="ECO:0000313" key="4">
    <source>
        <dbReference type="Proteomes" id="UP001362999"/>
    </source>
</evidence>
<protein>
    <recommendedName>
        <fullName evidence="2">Carbohydrate kinase PfkB domain-containing protein</fullName>
    </recommendedName>
</protein>
<dbReference type="SUPFAM" id="SSF48452">
    <property type="entry name" value="TPR-like"/>
    <property type="match status" value="2"/>
</dbReference>
<feature type="region of interest" description="Disordered" evidence="1">
    <location>
        <begin position="742"/>
        <end position="792"/>
    </location>
</feature>
<feature type="region of interest" description="Disordered" evidence="1">
    <location>
        <begin position="673"/>
        <end position="704"/>
    </location>
</feature>
<dbReference type="InterPro" id="IPR029056">
    <property type="entry name" value="Ribokinase-like"/>
</dbReference>
<dbReference type="AlphaFoldDB" id="A0AAW0C0X9"/>
<dbReference type="PANTHER" id="PTHR42774">
    <property type="entry name" value="PHOSPHOTRANSFERASE SYSTEM TRANSPORT PROTEIN"/>
    <property type="match status" value="1"/>
</dbReference>
<dbReference type="PANTHER" id="PTHR42774:SF3">
    <property type="entry name" value="KETOHEXOKINASE"/>
    <property type="match status" value="1"/>
</dbReference>
<feature type="region of interest" description="Disordered" evidence="1">
    <location>
        <begin position="811"/>
        <end position="839"/>
    </location>
</feature>
<evidence type="ECO:0000256" key="1">
    <source>
        <dbReference type="SAM" id="MobiDB-lite"/>
    </source>
</evidence>
<feature type="domain" description="Carbohydrate kinase PfkB" evidence="2">
    <location>
        <begin position="392"/>
        <end position="499"/>
    </location>
</feature>
<dbReference type="InterPro" id="IPR011611">
    <property type="entry name" value="PfkB_dom"/>
</dbReference>
<feature type="region of interest" description="Disordered" evidence="1">
    <location>
        <begin position="1"/>
        <end position="24"/>
    </location>
</feature>
<dbReference type="Pfam" id="PF00294">
    <property type="entry name" value="PfkB"/>
    <property type="match status" value="1"/>
</dbReference>
<name>A0AAW0C0X9_9AGAR</name>
<dbReference type="EMBL" id="JAWWNJ010000023">
    <property type="protein sequence ID" value="KAK7033147.1"/>
    <property type="molecule type" value="Genomic_DNA"/>
</dbReference>
<dbReference type="SMART" id="SM00028">
    <property type="entry name" value="TPR"/>
    <property type="match status" value="3"/>
</dbReference>
<dbReference type="CDD" id="cd24142">
    <property type="entry name" value="ACL4-like"/>
    <property type="match status" value="1"/>
</dbReference>
<keyword evidence="4" id="KW-1185">Reference proteome</keyword>
<dbReference type="Proteomes" id="UP001362999">
    <property type="component" value="Unassembled WGS sequence"/>
</dbReference>
<dbReference type="Pfam" id="PF14559">
    <property type="entry name" value="TPR_19"/>
    <property type="match status" value="2"/>
</dbReference>
<proteinExistence type="predicted"/>
<feature type="region of interest" description="Disordered" evidence="1">
    <location>
        <begin position="524"/>
        <end position="558"/>
    </location>
</feature>
<evidence type="ECO:0000313" key="3">
    <source>
        <dbReference type="EMBL" id="KAK7033147.1"/>
    </source>
</evidence>
<organism evidence="3 4">
    <name type="scientific">Favolaschia claudopus</name>
    <dbReference type="NCBI Taxonomy" id="2862362"/>
    <lineage>
        <taxon>Eukaryota</taxon>
        <taxon>Fungi</taxon>
        <taxon>Dikarya</taxon>
        <taxon>Basidiomycota</taxon>
        <taxon>Agaricomycotina</taxon>
        <taxon>Agaricomycetes</taxon>
        <taxon>Agaricomycetidae</taxon>
        <taxon>Agaricales</taxon>
        <taxon>Marasmiineae</taxon>
        <taxon>Mycenaceae</taxon>
        <taxon>Favolaschia</taxon>
    </lineage>
</organism>
<feature type="compositionally biased region" description="Polar residues" evidence="1">
    <location>
        <begin position="820"/>
        <end position="832"/>
    </location>
</feature>
<dbReference type="InterPro" id="IPR052562">
    <property type="entry name" value="Ketohexokinase-related"/>
</dbReference>
<reference evidence="3 4" key="1">
    <citation type="journal article" date="2024" name="J Genomics">
        <title>Draft genome sequencing and assembly of Favolaschia claudopus CIRM-BRFM 2984 isolated from oak limbs.</title>
        <authorList>
            <person name="Navarro D."/>
            <person name="Drula E."/>
            <person name="Chaduli D."/>
            <person name="Cazenave R."/>
            <person name="Ahrendt S."/>
            <person name="Wang J."/>
            <person name="Lipzen A."/>
            <person name="Daum C."/>
            <person name="Barry K."/>
            <person name="Grigoriev I.V."/>
            <person name="Favel A."/>
            <person name="Rosso M.N."/>
            <person name="Martin F."/>
        </authorList>
    </citation>
    <scope>NUCLEOTIDE SEQUENCE [LARGE SCALE GENOMIC DNA]</scope>
    <source>
        <strain evidence="3 4">CIRM-BRFM 2984</strain>
    </source>
</reference>
<feature type="compositionally biased region" description="Acidic residues" evidence="1">
    <location>
        <begin position="780"/>
        <end position="791"/>
    </location>
</feature>
<dbReference type="InterPro" id="IPR019734">
    <property type="entry name" value="TPR_rpt"/>
</dbReference>
<sequence length="876" mass="94673">MGRTRTKKKIAGKTSDTSDTLPAPTAPSIPALLEKAQSLIVQCDYDLALRFVNRILEQQPSNAEAKEMLGVVQLETGEIEAARATFTTLLPPNPDAPNPPPPSAHLYLAQLSEDDPGLALKHYQAAIEILTVQLKGKERAMDQPQDDEAELKSNIVRALVGQVEIWMDPSYDLCFDPAAEKTCEDLLSSALQTDPGNAEALQALASVRMSQQRPDEAKQCLEQSWSAWKDLELDDLKLPPIPTRLALVKLFLELSLFTPALLVLHGIMASDDQEVEAWYLEGWCFFLMSEQAQENGGTLDELSWQELATDARDCLATCEVLHVNEGHPDAPLLEHVKELVAKLDALGIKPSPVAEGEGDEAEGDWEDLEGSEDGDGDFCDSMGKQVRLACGTLFITHTLSVPNHPAPSTVVRAHSVTKSRGGSASTLLSLLAQFAQVEAFLVAPLGGNEEGKMILRDLQREGVTTRYCKIMKGAGVPSAWVLESADNNSRTVINHNPLPDITHEEFVSILGPLLAPENYMFPPSPIPSPTLNSPVPPSPSPARSPGPQPNPNSPAPFDWLHFEGRSVKTTLNNITGLDGLARERKWRSHCVFSVDVGRSKGRQGVEALIPHADVLFLNKHYAQATSPSFASSPRAFLLSLTNIAPPHALLVAHWGSEGAAVLSLPTKEYFQSSGWVEERPKVPPSSTPRGRNGHKADAGGSGESAADLLSVRSGSDYWAGRQSGAASSSAFSASYMMSDSEEYSNTRQSSPSSSRHHGHSRSRNGSTESEDDHDSQGTEIPEDADIEDGVVDEVGAQDAFVAGMIYALSRRIAPGPPYTPSSGGEDSGTNSPDSDRGRWRLDECLRFATELSGRKARRRTGDGLGAEMARAGWFDA</sequence>
<comment type="caution">
    <text evidence="3">The sequence shown here is derived from an EMBL/GenBank/DDBJ whole genome shotgun (WGS) entry which is preliminary data.</text>
</comment>
<dbReference type="Gene3D" id="1.25.40.10">
    <property type="entry name" value="Tetratricopeptide repeat domain"/>
    <property type="match status" value="2"/>
</dbReference>